<dbReference type="Pfam" id="PF02463">
    <property type="entry name" value="SMC_N"/>
    <property type="match status" value="1"/>
</dbReference>
<dbReference type="EMBL" id="CP129113">
    <property type="protein sequence ID" value="WLV23519.1"/>
    <property type="molecule type" value="Genomic_DNA"/>
</dbReference>
<name>A0ABY9KRJ8_9BACI</name>
<dbReference type="CDD" id="cd03241">
    <property type="entry name" value="ABC_RecN"/>
    <property type="match status" value="2"/>
</dbReference>
<feature type="coiled-coil region" evidence="10">
    <location>
        <begin position="321"/>
        <end position="358"/>
    </location>
</feature>
<gene>
    <name evidence="12" type="primary">recN</name>
    <name evidence="12" type="ORF">QR721_07580</name>
</gene>
<dbReference type="Proteomes" id="UP001180087">
    <property type="component" value="Chromosome"/>
</dbReference>
<dbReference type="PIRSF" id="PIRSF003128">
    <property type="entry name" value="RecN"/>
    <property type="match status" value="1"/>
</dbReference>
<comment type="function">
    <text evidence="1 9">May be involved in recombinational repair of damaged DNA.</text>
</comment>
<evidence type="ECO:0000256" key="3">
    <source>
        <dbReference type="ARBA" id="ARBA00021315"/>
    </source>
</evidence>
<keyword evidence="7 9" id="KW-0234">DNA repair</keyword>
<keyword evidence="6" id="KW-0067">ATP-binding</keyword>
<evidence type="ECO:0000313" key="12">
    <source>
        <dbReference type="EMBL" id="WLV23519.1"/>
    </source>
</evidence>
<evidence type="ECO:0000259" key="11">
    <source>
        <dbReference type="Pfam" id="PF02463"/>
    </source>
</evidence>
<accession>A0ABY9KRJ8</accession>
<evidence type="ECO:0000256" key="10">
    <source>
        <dbReference type="SAM" id="Coils"/>
    </source>
</evidence>
<dbReference type="SUPFAM" id="SSF52540">
    <property type="entry name" value="P-loop containing nucleoside triphosphate hydrolases"/>
    <property type="match status" value="2"/>
</dbReference>
<evidence type="ECO:0000256" key="6">
    <source>
        <dbReference type="ARBA" id="ARBA00022840"/>
    </source>
</evidence>
<dbReference type="Gene3D" id="3.40.50.300">
    <property type="entry name" value="P-loop containing nucleotide triphosphate hydrolases"/>
    <property type="match status" value="2"/>
</dbReference>
<evidence type="ECO:0000256" key="8">
    <source>
        <dbReference type="ARBA" id="ARBA00033408"/>
    </source>
</evidence>
<keyword evidence="13" id="KW-1185">Reference proteome</keyword>
<comment type="similarity">
    <text evidence="2 9">Belongs to the RecN family.</text>
</comment>
<protein>
    <recommendedName>
        <fullName evidence="3 9">DNA repair protein RecN</fullName>
    </recommendedName>
    <alternativeName>
        <fullName evidence="8 9">Recombination protein N</fullName>
    </alternativeName>
</protein>
<dbReference type="NCBIfam" id="TIGR00634">
    <property type="entry name" value="recN"/>
    <property type="match status" value="1"/>
</dbReference>
<dbReference type="RefSeq" id="WP_348025601.1">
    <property type="nucleotide sequence ID" value="NZ_CP129113.1"/>
</dbReference>
<keyword evidence="5 9" id="KW-0227">DNA damage</keyword>
<evidence type="ECO:0000256" key="4">
    <source>
        <dbReference type="ARBA" id="ARBA00022741"/>
    </source>
</evidence>
<evidence type="ECO:0000256" key="9">
    <source>
        <dbReference type="PIRNR" id="PIRNR003128"/>
    </source>
</evidence>
<sequence>MLAELSIQDFAIIDKTSVTFQEGLTVLTGETGAGKSIIIDAIQLLAGGRGSVEFVRHGAKKAEIEGLFLIDRDDHPIYEAGSAYGVEISDGMAVLQRTITSGGKSICRVNGKLVTLAILREFGKTLIDIHSQHETQSLMEPDNHIELLDAFRPEQISVAKEEYRKLYERLTELKLRYKSWSKNEQEMSHRQDLLAFQKKELEQAELQPNEDVELENERNRLANFEKVHKSLQTAYNALYGEQRGIEWVRIAEQALQEQQDADEFISQKAEALSNAYYAIEELSYDIRNYSDQMQYDEGRLNDIEARLDEISRLKRKYGSTVNEMLEYLAKVEEELEQITNKDVHLNELENEIRELTHDAFLEAKHLHEIRSAAAAELMVAIHEELQGLYLEKAKFVIRFNPEWHDTDAQILEALQTGSARLNANGFDQVQFLISANPGEPPKELNKVASGGELSRIMLALKNIFARHQGVTSVIFDEVDTGVSGRVAQAIAEKIFEISKASQVLCITHLPQVAAMSDTHKLISKTQTDERTETSVRELNTDEKIDELSRMITGASLTDTAKIHAKEMLELANHFKLKTAES</sequence>
<evidence type="ECO:0000313" key="13">
    <source>
        <dbReference type="Proteomes" id="UP001180087"/>
    </source>
</evidence>
<evidence type="ECO:0000256" key="5">
    <source>
        <dbReference type="ARBA" id="ARBA00022763"/>
    </source>
</evidence>
<organism evidence="12 13">
    <name type="scientific">Aciduricibacillus chroicocephali</name>
    <dbReference type="NCBI Taxonomy" id="3054939"/>
    <lineage>
        <taxon>Bacteria</taxon>
        <taxon>Bacillati</taxon>
        <taxon>Bacillota</taxon>
        <taxon>Bacilli</taxon>
        <taxon>Bacillales</taxon>
        <taxon>Bacillaceae</taxon>
        <taxon>Aciduricibacillus</taxon>
    </lineage>
</organism>
<keyword evidence="10" id="KW-0175">Coiled coil</keyword>
<dbReference type="PANTHER" id="PTHR11059">
    <property type="entry name" value="DNA REPAIR PROTEIN RECN"/>
    <property type="match status" value="1"/>
</dbReference>
<evidence type="ECO:0000256" key="2">
    <source>
        <dbReference type="ARBA" id="ARBA00009441"/>
    </source>
</evidence>
<dbReference type="PANTHER" id="PTHR11059:SF0">
    <property type="entry name" value="DNA REPAIR PROTEIN RECN"/>
    <property type="match status" value="1"/>
</dbReference>
<dbReference type="InterPro" id="IPR003395">
    <property type="entry name" value="RecF/RecN/SMC_N"/>
</dbReference>
<keyword evidence="4" id="KW-0547">Nucleotide-binding</keyword>
<proteinExistence type="inferred from homology"/>
<reference evidence="12" key="1">
    <citation type="submission" date="2023-06" db="EMBL/GenBank/DDBJ databases">
        <title>A Treasure from Seagulls: Isolation and Description of Aciduricobacillus qingdaonensis gen. nov., sp. nov., a Rare Obligately Uric Acid-utilizing Member in the Family Bacillaceae.</title>
        <authorList>
            <person name="Liu W."/>
            <person name="Wang B."/>
        </authorList>
    </citation>
    <scope>NUCLEOTIDE SEQUENCE</scope>
    <source>
        <strain evidence="12">44XB</strain>
    </source>
</reference>
<evidence type="ECO:0000256" key="1">
    <source>
        <dbReference type="ARBA" id="ARBA00003618"/>
    </source>
</evidence>
<dbReference type="InterPro" id="IPR027417">
    <property type="entry name" value="P-loop_NTPase"/>
</dbReference>
<dbReference type="InterPro" id="IPR004604">
    <property type="entry name" value="DNA_recomb/repair_RecN"/>
</dbReference>
<evidence type="ECO:0000256" key="7">
    <source>
        <dbReference type="ARBA" id="ARBA00023204"/>
    </source>
</evidence>
<feature type="domain" description="RecF/RecN/SMC N-terminal" evidence="11">
    <location>
        <begin position="2"/>
        <end position="525"/>
    </location>
</feature>